<dbReference type="GO" id="GO:0016989">
    <property type="term" value="F:sigma factor antagonist activity"/>
    <property type="evidence" value="ECO:0007669"/>
    <property type="project" value="TreeGrafter"/>
</dbReference>
<accession>A0A939EGK0</accession>
<evidence type="ECO:0000313" key="2">
    <source>
        <dbReference type="EMBL" id="MBN9672559.1"/>
    </source>
</evidence>
<dbReference type="PANTHER" id="PTHR30273">
    <property type="entry name" value="PERIPLASMIC SIGNAL SENSOR AND SIGMA FACTOR ACTIVATOR FECR-RELATED"/>
    <property type="match status" value="1"/>
</dbReference>
<comment type="caution">
    <text evidence="2">The sequence shown here is derived from an EMBL/GenBank/DDBJ whole genome shotgun (WGS) entry which is preliminary data.</text>
</comment>
<name>A0A939EGK0_9HYPH</name>
<sequence length="152" mass="15919">MSSPAQQAGGCVRTEASDPARVIFKCANGLVLEAEAAAVLQIQDVDGQTRPDSVDLTGRALLIEVAPGSGPFQILTPHAIAAVRGTVFIVDVGKEVTSVFVERGEVEVTRRGGSSGVTLTAGEGVDVSENTPMVTTQWGQQRVDELLARFGR</sequence>
<dbReference type="Proteomes" id="UP000664096">
    <property type="component" value="Unassembled WGS sequence"/>
</dbReference>
<proteinExistence type="predicted"/>
<reference evidence="2" key="1">
    <citation type="submission" date="2020-12" db="EMBL/GenBank/DDBJ databases">
        <title>Oil enriched cultivation method for isolating marine PHA-producing bacteria.</title>
        <authorList>
            <person name="Zheng W."/>
            <person name="Yu S."/>
            <person name="Huang Y."/>
        </authorList>
    </citation>
    <scope>NUCLEOTIDE SEQUENCE</scope>
    <source>
        <strain evidence="2">SY-2-12</strain>
    </source>
</reference>
<dbReference type="Gene3D" id="2.60.120.1440">
    <property type="match status" value="1"/>
</dbReference>
<dbReference type="EMBL" id="JAEKJZ010000004">
    <property type="protein sequence ID" value="MBN9672559.1"/>
    <property type="molecule type" value="Genomic_DNA"/>
</dbReference>
<dbReference type="InterPro" id="IPR006860">
    <property type="entry name" value="FecR"/>
</dbReference>
<evidence type="ECO:0000313" key="3">
    <source>
        <dbReference type="Proteomes" id="UP000664096"/>
    </source>
</evidence>
<feature type="domain" description="FecR protein" evidence="1">
    <location>
        <begin position="25"/>
        <end position="107"/>
    </location>
</feature>
<dbReference type="Pfam" id="PF04773">
    <property type="entry name" value="FecR"/>
    <property type="match status" value="1"/>
</dbReference>
<protein>
    <submittedName>
        <fullName evidence="2">FecR domain-containing protein</fullName>
    </submittedName>
</protein>
<dbReference type="RefSeq" id="WP_207142389.1">
    <property type="nucleotide sequence ID" value="NZ_JAEKJZ010000004.1"/>
</dbReference>
<dbReference type="PANTHER" id="PTHR30273:SF2">
    <property type="entry name" value="PROTEIN FECR"/>
    <property type="match status" value="1"/>
</dbReference>
<gene>
    <name evidence="2" type="ORF">JF539_19555</name>
</gene>
<organism evidence="2 3">
    <name type="scientific">Roseibium aggregatum</name>
    <dbReference type="NCBI Taxonomy" id="187304"/>
    <lineage>
        <taxon>Bacteria</taxon>
        <taxon>Pseudomonadati</taxon>
        <taxon>Pseudomonadota</taxon>
        <taxon>Alphaproteobacteria</taxon>
        <taxon>Hyphomicrobiales</taxon>
        <taxon>Stappiaceae</taxon>
        <taxon>Roseibium</taxon>
    </lineage>
</organism>
<evidence type="ECO:0000259" key="1">
    <source>
        <dbReference type="Pfam" id="PF04773"/>
    </source>
</evidence>
<dbReference type="InterPro" id="IPR012373">
    <property type="entry name" value="Ferrdict_sens_TM"/>
</dbReference>
<dbReference type="AlphaFoldDB" id="A0A939EGK0"/>